<organism evidence="1 2">
    <name type="scientific">Colletotrichum abscissum</name>
    <dbReference type="NCBI Taxonomy" id="1671311"/>
    <lineage>
        <taxon>Eukaryota</taxon>
        <taxon>Fungi</taxon>
        <taxon>Dikarya</taxon>
        <taxon>Ascomycota</taxon>
        <taxon>Pezizomycotina</taxon>
        <taxon>Sordariomycetes</taxon>
        <taxon>Hypocreomycetidae</taxon>
        <taxon>Glomerellales</taxon>
        <taxon>Glomerellaceae</taxon>
        <taxon>Colletotrichum</taxon>
        <taxon>Colletotrichum acutatum species complex</taxon>
    </lineage>
</organism>
<comment type="caution">
    <text evidence="1">The sequence shown here is derived from an EMBL/GenBank/DDBJ whole genome shotgun (WGS) entry which is preliminary data.</text>
</comment>
<gene>
    <name evidence="1" type="ORF">CABS02_15034</name>
</gene>
<name>A0A9Q0ASY1_9PEZI</name>
<reference evidence="1" key="1">
    <citation type="submission" date="2019-01" db="EMBL/GenBank/DDBJ databases">
        <title>Colletotrichum abscissum LGMF1257.</title>
        <authorList>
            <person name="Baroncelli R."/>
        </authorList>
    </citation>
    <scope>NUCLEOTIDE SEQUENCE</scope>
    <source>
        <strain evidence="1">Ca142</strain>
    </source>
</reference>
<proteinExistence type="predicted"/>
<accession>A0A9Q0ASY1</accession>
<dbReference type="AlphaFoldDB" id="A0A9Q0ASY1"/>
<dbReference type="Proteomes" id="UP001056436">
    <property type="component" value="Unassembled WGS sequence"/>
</dbReference>
<protein>
    <submittedName>
        <fullName evidence="1">Uncharacterized protein</fullName>
    </submittedName>
</protein>
<evidence type="ECO:0000313" key="1">
    <source>
        <dbReference type="EMBL" id="KAI3528722.1"/>
    </source>
</evidence>
<keyword evidence="2" id="KW-1185">Reference proteome</keyword>
<evidence type="ECO:0000313" key="2">
    <source>
        <dbReference type="Proteomes" id="UP001056436"/>
    </source>
</evidence>
<dbReference type="OrthoDB" id="5062850at2759"/>
<sequence>MATFFTFFHLPRELRHIIYQLYVVSDGGYVLNPETNKLRDALGRPIDLAFAYTCKRAADEMRGLALEANTITVSTFYSPDERHRARDFDLVTMMLNEELENALHCSQHLLWDDTCDDISGAFPEFTPVLDMIRHDSWGISTRQGPWGEPHSVYRDFVRFALRAILSTNDRHRLNDDFTELSYNINDTQHLLDMEPNPWTIPRQHDLRQIMDALGGKHSIRKFGLERFWMGSECARRAMFRYSAAAVAIRFLESNTPATRAHMRDIVLIEDQESVSNPECHAMGLIPYCQENPELRIERRVSLWRNAFFHLPGEALGERTHQDYNLGLDANKISYAVARWVIEVLPLVPAGMPAKSFTLVLDGEGEPQCSEIFQTVVLRDAAWQQAMEECFQSGALPSEPYGMRRNTQRTPLLDFPAFNDCYLFDKFPQVMQEIVDGTSIVRCNFGTGDFVDTEPFKLVAKKGLWSVDHWRFHWYERQKKTYQPSPPLPSWSDIKSSYLSDRHVAFTPSLTEMMSSSSAPQGLRWQ</sequence>
<dbReference type="EMBL" id="SDAQ01000248">
    <property type="protein sequence ID" value="KAI3528722.1"/>
    <property type="molecule type" value="Genomic_DNA"/>
</dbReference>